<evidence type="ECO:0000256" key="10">
    <source>
        <dbReference type="ARBA" id="ARBA00046002"/>
    </source>
</evidence>
<feature type="domain" description="ATP-dependent DNA ligase family profile" evidence="11">
    <location>
        <begin position="136"/>
        <end position="368"/>
    </location>
</feature>
<evidence type="ECO:0000256" key="5">
    <source>
        <dbReference type="ARBA" id="ARBA00022705"/>
    </source>
</evidence>
<dbReference type="PANTHER" id="PTHR47810">
    <property type="entry name" value="DNA LIGASE"/>
    <property type="match status" value="1"/>
</dbReference>
<reference evidence="12 13" key="1">
    <citation type="submission" date="2015-07" db="EMBL/GenBank/DDBJ databases">
        <title>Isolation and characterization of JD18-a novel lytic bacteriophage for Klebsiella pneumoniae.</title>
        <authorList>
            <person name="Fan J."/>
            <person name="Zhang X."/>
            <person name="Guo X."/>
            <person name="He P."/>
            <person name="Zhang Y."/>
        </authorList>
    </citation>
    <scope>NUCLEOTIDE SEQUENCE [LARGE SCALE GENOMIC DNA]</scope>
</reference>
<keyword evidence="8" id="KW-0234">DNA repair</keyword>
<proteinExistence type="inferred from homology"/>
<dbReference type="GO" id="GO:0006310">
    <property type="term" value="P:DNA recombination"/>
    <property type="evidence" value="ECO:0007669"/>
    <property type="project" value="InterPro"/>
</dbReference>
<evidence type="ECO:0000256" key="8">
    <source>
        <dbReference type="ARBA" id="ARBA00023204"/>
    </source>
</evidence>
<dbReference type="RefSeq" id="YP_009190772.1">
    <property type="nucleotide sequence ID" value="NC_028686.1"/>
</dbReference>
<dbReference type="InterPro" id="IPR012310">
    <property type="entry name" value="DNA_ligase_ATP-dep_cent"/>
</dbReference>
<evidence type="ECO:0000256" key="3">
    <source>
        <dbReference type="ARBA" id="ARBA00013308"/>
    </source>
</evidence>
<evidence type="ECO:0000259" key="11">
    <source>
        <dbReference type="Pfam" id="PF01068"/>
    </source>
</evidence>
<dbReference type="InterPro" id="IPR012340">
    <property type="entry name" value="NA-bd_OB-fold"/>
</dbReference>
<evidence type="ECO:0000256" key="6">
    <source>
        <dbReference type="ARBA" id="ARBA00022763"/>
    </source>
</evidence>
<accession>A0A0K1Y4Z1</accession>
<dbReference type="PANTHER" id="PTHR47810:SF5">
    <property type="entry name" value="LIGASE, PUTATIVE-RELATED"/>
    <property type="match status" value="1"/>
</dbReference>
<evidence type="ECO:0000256" key="9">
    <source>
        <dbReference type="ARBA" id="ARBA00032896"/>
    </source>
</evidence>
<name>A0A0K1Y4Z1_9CAUD</name>
<dbReference type="PROSITE" id="PS00697">
    <property type="entry name" value="DNA_LIGASE_A1"/>
    <property type="match status" value="1"/>
</dbReference>
<keyword evidence="6" id="KW-0227">DNA damage</keyword>
<dbReference type="PROSITE" id="PS00333">
    <property type="entry name" value="DNA_LIGASE_A2"/>
    <property type="match status" value="1"/>
</dbReference>
<dbReference type="Gene3D" id="3.30.470.30">
    <property type="entry name" value="DNA ligase/mRNA capping enzyme"/>
    <property type="match status" value="1"/>
</dbReference>
<gene>
    <name evidence="12" type="ORF">JD18_191</name>
</gene>
<keyword evidence="5" id="KW-0235">DNA replication</keyword>
<organism evidence="12 13">
    <name type="scientific">Klebsiella phage JD18</name>
    <dbReference type="NCBI Taxonomy" id="1698360"/>
    <lineage>
        <taxon>Viruses</taxon>
        <taxon>Duplodnaviria</taxon>
        <taxon>Heunggongvirae</taxon>
        <taxon>Uroviricota</taxon>
        <taxon>Caudoviricetes</taxon>
        <taxon>Pantevenvirales</taxon>
        <taxon>Straboviridae</taxon>
        <taxon>Tevenvirinae</taxon>
        <taxon>Jiaodavirus</taxon>
        <taxon>Jiaodavirus jd18</taxon>
    </lineage>
</organism>
<dbReference type="SUPFAM" id="SSF56091">
    <property type="entry name" value="DNA ligase/mRNA capping enzyme, catalytic domain"/>
    <property type="match status" value="1"/>
</dbReference>
<dbReference type="GO" id="GO:0005524">
    <property type="term" value="F:ATP binding"/>
    <property type="evidence" value="ECO:0007669"/>
    <property type="project" value="InterPro"/>
</dbReference>
<dbReference type="GeneID" id="26518606"/>
<evidence type="ECO:0000256" key="7">
    <source>
        <dbReference type="ARBA" id="ARBA00022844"/>
    </source>
</evidence>
<dbReference type="InterPro" id="IPR050326">
    <property type="entry name" value="NAD_dep_DNA_ligaseB"/>
</dbReference>
<comment type="subcellular location">
    <subcellularLocation>
        <location evidence="1">Virion</location>
    </subcellularLocation>
</comment>
<dbReference type="GO" id="GO:0006260">
    <property type="term" value="P:DNA replication"/>
    <property type="evidence" value="ECO:0007669"/>
    <property type="project" value="UniProtKB-KW"/>
</dbReference>
<evidence type="ECO:0000256" key="4">
    <source>
        <dbReference type="ARBA" id="ARBA00022598"/>
    </source>
</evidence>
<sequence length="490" mass="55337">MIFDIIKAIEDAKGSKAKTQILIDNKDNVDLKRAYLLAYSGRFKFFIKKVPEYTPVKYPNVPSKTFSDGLDYLQDILAARVLTGNMAIQGLVDLLSKMNEGDASVLVRVLLKDMRCGASGSIANKVWKKLIPEMPQMLASAYSEKALSYIKFPAFAQLKADGARCFAEIRGDDLDDVTLLTRSGNEYLGLDKLKRQLIEMTKEARERHPNGVMIDGELVYHVEVKEETNDLFDMFKEPELPELSKAKEFQQTARTESNGLANKAIKGTISAEEAEGMRFQVWDYVPLDVVYSEGKVPGFAYDVRFRALEMMSKGYDKVILIENHVVHNIHEARAIYKTYVDQGLEGIILKNIGAYWEDKRSKNLVKFKEVVTVDLKCVGSYEHRKQPGKMGGLMFVSECGRIRVNAGSGLKDKPEELHELDRTHLWKNRDSLPGTIWELECNGWVTAEGRDDGTVGLFLPIIKQRRYDKEVANTFEAAFGVNFTEATGIK</sequence>
<dbReference type="KEGG" id="vg:26518606"/>
<dbReference type="GO" id="GO:0006281">
    <property type="term" value="P:DNA repair"/>
    <property type="evidence" value="ECO:0007669"/>
    <property type="project" value="UniProtKB-KW"/>
</dbReference>
<dbReference type="Proteomes" id="UP000204179">
    <property type="component" value="Segment"/>
</dbReference>
<dbReference type="GO" id="GO:0003910">
    <property type="term" value="F:DNA ligase (ATP) activity"/>
    <property type="evidence" value="ECO:0007669"/>
    <property type="project" value="InterPro"/>
</dbReference>
<dbReference type="InterPro" id="IPR016059">
    <property type="entry name" value="DNA_ligase_ATP-dep_CS"/>
</dbReference>
<dbReference type="EMBL" id="KT239446">
    <property type="protein sequence ID" value="AKY02062.1"/>
    <property type="molecule type" value="Genomic_DNA"/>
</dbReference>
<comment type="similarity">
    <text evidence="2">Belongs to the ATP-dependent DNA ligase family.</text>
</comment>
<evidence type="ECO:0000256" key="2">
    <source>
        <dbReference type="ARBA" id="ARBA00007572"/>
    </source>
</evidence>
<evidence type="ECO:0000313" key="13">
    <source>
        <dbReference type="Proteomes" id="UP000204179"/>
    </source>
</evidence>
<evidence type="ECO:0000256" key="1">
    <source>
        <dbReference type="ARBA" id="ARBA00004328"/>
    </source>
</evidence>
<keyword evidence="7" id="KW-0946">Virion</keyword>
<keyword evidence="13" id="KW-1185">Reference proteome</keyword>
<evidence type="ECO:0000313" key="12">
    <source>
        <dbReference type="EMBL" id="AKY02062.1"/>
    </source>
</evidence>
<keyword evidence="4" id="KW-0436">Ligase</keyword>
<protein>
    <recommendedName>
        <fullName evidence="3">DNA ligase</fullName>
    </recommendedName>
    <alternativeName>
        <fullName evidence="9">Polydeoxyribonucleotide synthase [ATP]</fullName>
    </alternativeName>
</protein>
<dbReference type="GO" id="GO:0044423">
    <property type="term" value="C:virion component"/>
    <property type="evidence" value="ECO:0007669"/>
    <property type="project" value="UniProtKB-KW"/>
</dbReference>
<comment type="function">
    <text evidence="10">Very low-fidelity DNA ligase that seals nicks in double-stranded DNA during DNA repair. Together with the viral repair DNA polymerase X, fills the single nucleotide gaps generated by the AP endonuclease. It is not essential for viral replication and recombination. Displays a very low adenylation activity towards DNA with 3'-dideoxy- or 3'-amino-terminated nicks compared to regular nick DNA.</text>
</comment>
<dbReference type="Pfam" id="PF01068">
    <property type="entry name" value="DNA_ligase_A_M"/>
    <property type="match status" value="1"/>
</dbReference>
<dbReference type="SUPFAM" id="SSF50249">
    <property type="entry name" value="Nucleic acid-binding proteins"/>
    <property type="match status" value="1"/>
</dbReference>